<keyword evidence="2" id="KW-0479">Metal-binding</keyword>
<evidence type="ECO:0000259" key="3">
    <source>
        <dbReference type="PROSITE" id="PS50966"/>
    </source>
</evidence>
<keyword evidence="2" id="KW-0539">Nucleus</keyword>
<comment type="caution">
    <text evidence="4">The sequence shown here is derived from an EMBL/GenBank/DDBJ whole genome shotgun (WGS) entry which is preliminary data.</text>
</comment>
<dbReference type="GO" id="GO:0006355">
    <property type="term" value="P:regulation of DNA-templated transcription"/>
    <property type="evidence" value="ECO:0007669"/>
    <property type="project" value="UniProtKB-UniRule"/>
</dbReference>
<dbReference type="Proteomes" id="UP001634007">
    <property type="component" value="Unassembled WGS sequence"/>
</dbReference>
<evidence type="ECO:0000313" key="5">
    <source>
        <dbReference type="Proteomes" id="UP001634007"/>
    </source>
</evidence>
<keyword evidence="1 2" id="KW-0863">Zinc-finger</keyword>
<sequence length="493" mass="57418">MGFRIWSGQLYQSIVDGLVCNRRFACWKEGFQINSWTGCPAFIRNHPANSQCKSSATTAKVVGLCHKPRIKQLDVVDNGCSSSSGIVSAKRIKPGANEGQLKLETYVGLKFDSANKAYHYYDTYAGNVGFRVHIGQLFRSKNDRNHPSKVGRGAFMMIKRHDNGRLIVDRYQLEHNHELEMQMKEINETLEKLVITKKHNGSLIKKHRANNIGRDWYTVLHNYFQNQQAEDIGFFYAVDQNNYAVPFATFVSVNHHKQLVLLGCTLVADESKESFIWLFETWLRAMSGCHPYLIIADHDDSILQAIAQTKEREHLSPLSSDCKYEYENKYGLRENAWPKEMYEKRENWVPLYLHGTFLLEFPLMEAFLQINEPMEEQCRRFYTLSVFRVFQRESKLQVSGYFPRNEQSNIVTFSSSNFDVICCCQMFESDSVLCRHALRLFQTLDIRELPSRYILHRWTRSYVEFGATSFEKYKLAYEIIPDGGRKLSWQRSV</sequence>
<comment type="function">
    <text evidence="2">Putative transcription activator involved in regulating light control of development.</text>
</comment>
<keyword evidence="2" id="KW-0862">Zinc</keyword>
<dbReference type="GO" id="GO:0008270">
    <property type="term" value="F:zinc ion binding"/>
    <property type="evidence" value="ECO:0007669"/>
    <property type="project" value="UniProtKB-UniRule"/>
</dbReference>
<evidence type="ECO:0000313" key="4">
    <source>
        <dbReference type="EMBL" id="KAL3749253.1"/>
    </source>
</evidence>
<dbReference type="PROSITE" id="PS50966">
    <property type="entry name" value="ZF_SWIM"/>
    <property type="match status" value="1"/>
</dbReference>
<proteinExistence type="inferred from homology"/>
<evidence type="ECO:0000256" key="2">
    <source>
        <dbReference type="RuleBase" id="RU367018"/>
    </source>
</evidence>
<comment type="similarity">
    <text evidence="2">Belongs to the FHY3/FAR1 family.</text>
</comment>
<dbReference type="PANTHER" id="PTHR31669">
    <property type="entry name" value="PROTEIN FAR1-RELATED SEQUENCE 10-RELATED"/>
    <property type="match status" value="1"/>
</dbReference>
<dbReference type="GO" id="GO:0005634">
    <property type="term" value="C:nucleus"/>
    <property type="evidence" value="ECO:0007669"/>
    <property type="project" value="UniProtKB-SubCell"/>
</dbReference>
<dbReference type="PANTHER" id="PTHR31669:SF149">
    <property type="entry name" value="PROTEIN FAR1-RELATED SEQUENCE 12-RELATED"/>
    <property type="match status" value="1"/>
</dbReference>
<comment type="subcellular location">
    <subcellularLocation>
        <location evidence="2">Nucleus</location>
    </subcellularLocation>
</comment>
<accession>A0ABD3LBU7</accession>
<name>A0ABD3LBU7_EUCGL</name>
<gene>
    <name evidence="4" type="ORF">ACJRO7_010366</name>
</gene>
<reference evidence="4 5" key="1">
    <citation type="submission" date="2024-11" db="EMBL/GenBank/DDBJ databases">
        <title>Chromosome-level genome assembly of Eucalyptus globulus Labill. provides insights into its genome evolution.</title>
        <authorList>
            <person name="Li X."/>
        </authorList>
    </citation>
    <scope>NUCLEOTIDE SEQUENCE [LARGE SCALE GENOMIC DNA]</scope>
    <source>
        <strain evidence="4">CL2024</strain>
        <tissue evidence="4">Fresh tender leaves</tissue>
    </source>
</reference>
<evidence type="ECO:0000256" key="1">
    <source>
        <dbReference type="PROSITE-ProRule" id="PRU00325"/>
    </source>
</evidence>
<dbReference type="InterPro" id="IPR031052">
    <property type="entry name" value="FHY3/FAR1"/>
</dbReference>
<keyword evidence="5" id="KW-1185">Reference proteome</keyword>
<organism evidence="4 5">
    <name type="scientific">Eucalyptus globulus</name>
    <name type="common">Tasmanian blue gum</name>
    <dbReference type="NCBI Taxonomy" id="34317"/>
    <lineage>
        <taxon>Eukaryota</taxon>
        <taxon>Viridiplantae</taxon>
        <taxon>Streptophyta</taxon>
        <taxon>Embryophyta</taxon>
        <taxon>Tracheophyta</taxon>
        <taxon>Spermatophyta</taxon>
        <taxon>Magnoliopsida</taxon>
        <taxon>eudicotyledons</taxon>
        <taxon>Gunneridae</taxon>
        <taxon>Pentapetalae</taxon>
        <taxon>rosids</taxon>
        <taxon>malvids</taxon>
        <taxon>Myrtales</taxon>
        <taxon>Myrtaceae</taxon>
        <taxon>Myrtoideae</taxon>
        <taxon>Eucalypteae</taxon>
        <taxon>Eucalyptus</taxon>
    </lineage>
</organism>
<dbReference type="EMBL" id="JBJKBG010000002">
    <property type="protein sequence ID" value="KAL3749253.1"/>
    <property type="molecule type" value="Genomic_DNA"/>
</dbReference>
<feature type="domain" description="SWIM-type" evidence="3">
    <location>
        <begin position="407"/>
        <end position="445"/>
    </location>
</feature>
<protein>
    <recommendedName>
        <fullName evidence="2">Protein FAR1-RELATED SEQUENCE</fullName>
    </recommendedName>
</protein>
<dbReference type="InterPro" id="IPR007527">
    <property type="entry name" value="Znf_SWIM"/>
</dbReference>
<dbReference type="InterPro" id="IPR018289">
    <property type="entry name" value="MULE_transposase_dom"/>
</dbReference>
<dbReference type="AlphaFoldDB" id="A0ABD3LBU7"/>
<dbReference type="Pfam" id="PF10551">
    <property type="entry name" value="MULE"/>
    <property type="match status" value="1"/>
</dbReference>